<evidence type="ECO:0000256" key="1">
    <source>
        <dbReference type="ARBA" id="ARBA00022614"/>
    </source>
</evidence>
<protein>
    <recommendedName>
        <fullName evidence="7">U2A'/phosphoprotein 32 family A C-terminal domain-containing protein</fullName>
    </recommendedName>
</protein>
<dbReference type="HOGENOM" id="CLU_063314_3_0_1"/>
<proteinExistence type="inferred from homology"/>
<gene>
    <name evidence="5" type="ORF">GSPATT00007551001</name>
</gene>
<dbReference type="PANTHER" id="PTHR11375:SF23">
    <property type="entry name" value="CHROMOSOME UNDETERMINED SCAFFOLD_118, WHOLE GENOME SHOTGUN SEQUENCE"/>
    <property type="match status" value="1"/>
</dbReference>
<dbReference type="InParanoid" id="A0CH44"/>
<dbReference type="KEGG" id="ptm:GSPATT00007551001"/>
<evidence type="ECO:0000256" key="2">
    <source>
        <dbReference type="ARBA" id="ARBA00022737"/>
    </source>
</evidence>
<comment type="similarity">
    <text evidence="3">Belongs to the ANP32 family.</text>
</comment>
<dbReference type="Proteomes" id="UP000000600">
    <property type="component" value="Unassembled WGS sequence"/>
</dbReference>
<sequence length="213" mass="23884">MAATLESIKKEITAQQEAQNGELEDLDIEGIAIGQFDSQSANLIQQHQNLVSLSLVECQLKNLEGFPKLNNLENLILEANQLEGSAITYISKNFKKLACLSLADNNIKTFEEVEPLKQLKQLQQLDLADNPITQLPGYFNKIFELLPSLSVLDNKDKEGQEIQFSSDEEEGDEYDELGAKDGDGDEDDDDQFDEDEDDDDDESDVKPVKKTKK</sequence>
<dbReference type="AlphaFoldDB" id="A0CH44"/>
<evidence type="ECO:0008006" key="7">
    <source>
        <dbReference type="Google" id="ProtNLM"/>
    </source>
</evidence>
<dbReference type="GeneID" id="5023293"/>
<accession>A0CH44</accession>
<feature type="compositionally biased region" description="Acidic residues" evidence="4">
    <location>
        <begin position="166"/>
        <end position="176"/>
    </location>
</feature>
<dbReference type="FunFam" id="3.80.10.10:FF:000131">
    <property type="entry name" value="acidic leucine-rich nuclear phosphoprotein 32-related protein-like"/>
    <property type="match status" value="1"/>
</dbReference>
<dbReference type="InterPro" id="IPR032675">
    <property type="entry name" value="LRR_dom_sf"/>
</dbReference>
<dbReference type="Gene3D" id="3.80.10.10">
    <property type="entry name" value="Ribonuclease Inhibitor"/>
    <property type="match status" value="1"/>
</dbReference>
<evidence type="ECO:0000313" key="6">
    <source>
        <dbReference type="Proteomes" id="UP000000600"/>
    </source>
</evidence>
<dbReference type="PROSITE" id="PS51450">
    <property type="entry name" value="LRR"/>
    <property type="match status" value="2"/>
</dbReference>
<dbReference type="InterPro" id="IPR001611">
    <property type="entry name" value="Leu-rich_rpt"/>
</dbReference>
<dbReference type="OrthoDB" id="2160613at2759"/>
<organism evidence="5 6">
    <name type="scientific">Paramecium tetraurelia</name>
    <dbReference type="NCBI Taxonomy" id="5888"/>
    <lineage>
        <taxon>Eukaryota</taxon>
        <taxon>Sar</taxon>
        <taxon>Alveolata</taxon>
        <taxon>Ciliophora</taxon>
        <taxon>Intramacronucleata</taxon>
        <taxon>Oligohymenophorea</taxon>
        <taxon>Peniculida</taxon>
        <taxon>Parameciidae</taxon>
        <taxon>Paramecium</taxon>
    </lineage>
</organism>
<name>A0CH44_PARTE</name>
<reference evidence="5 6" key="1">
    <citation type="journal article" date="2006" name="Nature">
        <title>Global trends of whole-genome duplications revealed by the ciliate Paramecium tetraurelia.</title>
        <authorList>
            <consortium name="Genoscope"/>
            <person name="Aury J.-M."/>
            <person name="Jaillon O."/>
            <person name="Duret L."/>
            <person name="Noel B."/>
            <person name="Jubin C."/>
            <person name="Porcel B.M."/>
            <person name="Segurens B."/>
            <person name="Daubin V."/>
            <person name="Anthouard V."/>
            <person name="Aiach N."/>
            <person name="Arnaiz O."/>
            <person name="Billaut A."/>
            <person name="Beisson J."/>
            <person name="Blanc I."/>
            <person name="Bouhouche K."/>
            <person name="Camara F."/>
            <person name="Duharcourt S."/>
            <person name="Guigo R."/>
            <person name="Gogendeau D."/>
            <person name="Katinka M."/>
            <person name="Keller A.-M."/>
            <person name="Kissmehl R."/>
            <person name="Klotz C."/>
            <person name="Koll F."/>
            <person name="Le Moue A."/>
            <person name="Lepere C."/>
            <person name="Malinsky S."/>
            <person name="Nowacki M."/>
            <person name="Nowak J.K."/>
            <person name="Plattner H."/>
            <person name="Poulain J."/>
            <person name="Ruiz F."/>
            <person name="Serrano V."/>
            <person name="Zagulski M."/>
            <person name="Dessen P."/>
            <person name="Betermier M."/>
            <person name="Weissenbach J."/>
            <person name="Scarpelli C."/>
            <person name="Schachter V."/>
            <person name="Sperling L."/>
            <person name="Meyer E."/>
            <person name="Cohen J."/>
            <person name="Wincker P."/>
        </authorList>
    </citation>
    <scope>NUCLEOTIDE SEQUENCE [LARGE SCALE GENOMIC DNA]</scope>
    <source>
        <strain evidence="5 6">Stock d4-2</strain>
    </source>
</reference>
<feature type="compositionally biased region" description="Acidic residues" evidence="4">
    <location>
        <begin position="183"/>
        <end position="203"/>
    </location>
</feature>
<keyword evidence="6" id="KW-1185">Reference proteome</keyword>
<dbReference type="PANTHER" id="PTHR11375">
    <property type="entry name" value="ACIDIC LEUCINE-RICH NUCLEAR PHOSPHOPROTEIN 32"/>
    <property type="match status" value="1"/>
</dbReference>
<dbReference type="FunCoup" id="A0CH44">
    <property type="interactions" value="446"/>
</dbReference>
<dbReference type="eggNOG" id="KOG2739">
    <property type="taxonomic scope" value="Eukaryota"/>
</dbReference>
<dbReference type="GO" id="GO:0042393">
    <property type="term" value="F:histone binding"/>
    <property type="evidence" value="ECO:0000318"/>
    <property type="project" value="GO_Central"/>
</dbReference>
<dbReference type="InterPro" id="IPR045081">
    <property type="entry name" value="AN32"/>
</dbReference>
<dbReference type="OMA" id="LMNYRES"/>
<keyword evidence="1" id="KW-0433">Leucine-rich repeat</keyword>
<keyword evidence="2" id="KW-0677">Repeat</keyword>
<dbReference type="RefSeq" id="XP_001437508.1">
    <property type="nucleotide sequence ID" value="XM_001437471.2"/>
</dbReference>
<dbReference type="Pfam" id="PF14580">
    <property type="entry name" value="LRR_9"/>
    <property type="match status" value="1"/>
</dbReference>
<evidence type="ECO:0000313" key="5">
    <source>
        <dbReference type="EMBL" id="CAK70111.1"/>
    </source>
</evidence>
<evidence type="ECO:0000256" key="4">
    <source>
        <dbReference type="SAM" id="MobiDB-lite"/>
    </source>
</evidence>
<dbReference type="SMART" id="SM00365">
    <property type="entry name" value="LRR_SD22"/>
    <property type="match status" value="4"/>
</dbReference>
<dbReference type="GO" id="GO:0005634">
    <property type="term" value="C:nucleus"/>
    <property type="evidence" value="ECO:0000318"/>
    <property type="project" value="GO_Central"/>
</dbReference>
<feature type="region of interest" description="Disordered" evidence="4">
    <location>
        <begin position="159"/>
        <end position="213"/>
    </location>
</feature>
<evidence type="ECO:0000256" key="3">
    <source>
        <dbReference type="ARBA" id="ARBA00025777"/>
    </source>
</evidence>
<dbReference type="SUPFAM" id="SSF52058">
    <property type="entry name" value="L domain-like"/>
    <property type="match status" value="1"/>
</dbReference>
<dbReference type="EMBL" id="CT868074">
    <property type="protein sequence ID" value="CAK70111.1"/>
    <property type="molecule type" value="Genomic_DNA"/>
</dbReference>
<dbReference type="STRING" id="5888.A0CH44"/>